<dbReference type="EMBL" id="WHWB01032642">
    <property type="protein sequence ID" value="KAJ7424654.1"/>
    <property type="molecule type" value="Genomic_DNA"/>
</dbReference>
<reference evidence="1" key="1">
    <citation type="submission" date="2019-10" db="EMBL/GenBank/DDBJ databases">
        <authorList>
            <person name="Soares A.E.R."/>
            <person name="Aleixo A."/>
            <person name="Schneider P."/>
            <person name="Miyaki C.Y."/>
            <person name="Schneider M.P."/>
            <person name="Mello C."/>
            <person name="Vasconcelos A.T.R."/>
        </authorList>
    </citation>
    <scope>NUCLEOTIDE SEQUENCE</scope>
    <source>
        <tissue evidence="1">Muscle</tissue>
    </source>
</reference>
<name>A0ABQ9DL83_9PASS</name>
<accession>A0ABQ9DL83</accession>
<dbReference type="Proteomes" id="UP001145742">
    <property type="component" value="Unassembled WGS sequence"/>
</dbReference>
<evidence type="ECO:0000313" key="1">
    <source>
        <dbReference type="EMBL" id="KAJ7424654.1"/>
    </source>
</evidence>
<organism evidence="1 2">
    <name type="scientific">Willisornis vidua</name>
    <name type="common">Xingu scale-backed antbird</name>
    <dbReference type="NCBI Taxonomy" id="1566151"/>
    <lineage>
        <taxon>Eukaryota</taxon>
        <taxon>Metazoa</taxon>
        <taxon>Chordata</taxon>
        <taxon>Craniata</taxon>
        <taxon>Vertebrata</taxon>
        <taxon>Euteleostomi</taxon>
        <taxon>Archelosauria</taxon>
        <taxon>Archosauria</taxon>
        <taxon>Dinosauria</taxon>
        <taxon>Saurischia</taxon>
        <taxon>Theropoda</taxon>
        <taxon>Coelurosauria</taxon>
        <taxon>Aves</taxon>
        <taxon>Neognathae</taxon>
        <taxon>Neoaves</taxon>
        <taxon>Telluraves</taxon>
        <taxon>Australaves</taxon>
        <taxon>Passeriformes</taxon>
        <taxon>Thamnophilidae</taxon>
        <taxon>Willisornis</taxon>
    </lineage>
</organism>
<keyword evidence="2" id="KW-1185">Reference proteome</keyword>
<evidence type="ECO:0000313" key="2">
    <source>
        <dbReference type="Proteomes" id="UP001145742"/>
    </source>
</evidence>
<comment type="caution">
    <text evidence="1">The sequence shown here is derived from an EMBL/GenBank/DDBJ whole genome shotgun (WGS) entry which is preliminary data.</text>
</comment>
<sequence length="127" mass="14088">MDVDGPELHLASDPQRVGQAVTHLLILNRSESVNVNRGDVLQPFNHLYGPPLDPLQQIQVFLMLGYTELDAILQMGSHQSGKEEENHLPQLVGHTVFDAAQDVAGFLGCKTHCRILQDPLLDEWLTA</sequence>
<protein>
    <submittedName>
        <fullName evidence="1">Uncharacterized protein</fullName>
    </submittedName>
</protein>
<gene>
    <name evidence="1" type="ORF">WISP_27851</name>
</gene>
<proteinExistence type="predicted"/>